<dbReference type="InterPro" id="IPR013154">
    <property type="entry name" value="ADH-like_N"/>
</dbReference>
<dbReference type="InterPro" id="IPR014183">
    <property type="entry name" value="ADH_3"/>
</dbReference>
<sequence length="378" mass="40150">MSSTAGQPIKCRAAVCWAAGQTLKIEDIEVAAPRAGEVRVKVTATGVCHTDEYTRSGADAEGVFPVILGHEGAGIVESVGEGVTSVKPGDHVIPAYIPHCGECKFCTSNKTNLCSKIRATQGKGVMPDGTSRFTCNGQTIYHFMGTSTFSEYTVVAEISLAKISETAPLEKVGLLGCGISTGYGAALNTAKVEKGSTCAVWGLGAVGLATIMGCKEAGASRIIGIDLNADKFEAAKQFGATECISPKTLGDKKLTDHLVEITDGGLDYTFECIGNVKTMREALESCHKGWGQSVIIGVAAAGQEISTRPFQLVTGRVWKGTAFGGYKGRKDIPHLVQQYEQGRLKVDEFISHNVQLAEINHVFDLMHEGKCLRGMVHF</sequence>
<evidence type="ECO:0000256" key="9">
    <source>
        <dbReference type="ARBA" id="ARBA00049164"/>
    </source>
</evidence>
<keyword evidence="5 11" id="KW-0560">Oxidoreductase</keyword>
<dbReference type="PROSITE" id="PS00059">
    <property type="entry name" value="ADH_ZINC"/>
    <property type="match status" value="1"/>
</dbReference>
<evidence type="ECO:0000256" key="6">
    <source>
        <dbReference type="ARBA" id="ARBA00023027"/>
    </source>
</evidence>
<evidence type="ECO:0000256" key="3">
    <source>
        <dbReference type="ARBA" id="ARBA00022723"/>
    </source>
</evidence>
<dbReference type="EC" id="1.1.1.284" evidence="11"/>
<comment type="catalytic activity">
    <reaction evidence="7">
        <text>S-(hydroxymethyl)glutathione + NADP(+) = S-formylglutathione + NADPH + H(+)</text>
        <dbReference type="Rhea" id="RHEA:19981"/>
        <dbReference type="ChEBI" id="CHEBI:15378"/>
        <dbReference type="ChEBI" id="CHEBI:57688"/>
        <dbReference type="ChEBI" id="CHEBI:57783"/>
        <dbReference type="ChEBI" id="CHEBI:58349"/>
        <dbReference type="ChEBI" id="CHEBI:58758"/>
        <dbReference type="EC" id="1.1.1.284"/>
    </reaction>
</comment>
<keyword evidence="4 11" id="KW-0862">Zinc</keyword>
<feature type="domain" description="Alcohol dehydrogenase-like N-terminal" evidence="13">
    <location>
        <begin position="35"/>
        <end position="164"/>
    </location>
</feature>
<dbReference type="FunFam" id="3.40.50.720:FF:000003">
    <property type="entry name" value="S-(hydroxymethyl)glutathione dehydrogenase"/>
    <property type="match status" value="1"/>
</dbReference>
<comment type="catalytic activity">
    <reaction evidence="8 11">
        <text>S-(hydroxymethyl)glutathione + NAD(+) = S-formylglutathione + NADH + H(+)</text>
        <dbReference type="Rhea" id="RHEA:19985"/>
        <dbReference type="ChEBI" id="CHEBI:15378"/>
        <dbReference type="ChEBI" id="CHEBI:57540"/>
        <dbReference type="ChEBI" id="CHEBI:57688"/>
        <dbReference type="ChEBI" id="CHEBI:57945"/>
        <dbReference type="ChEBI" id="CHEBI:58758"/>
        <dbReference type="EC" id="1.1.1.284"/>
    </reaction>
</comment>
<dbReference type="GO" id="GO:0008270">
    <property type="term" value="F:zinc ion binding"/>
    <property type="evidence" value="ECO:0007669"/>
    <property type="project" value="InterPro"/>
</dbReference>
<feature type="domain" description="Alcohol dehydrogenase-like C-terminal" evidence="12">
    <location>
        <begin position="205"/>
        <end position="337"/>
    </location>
</feature>
<dbReference type="RefSeq" id="XP_004343198.1">
    <property type="nucleotide sequence ID" value="XM_004343148.2"/>
</dbReference>
<dbReference type="Gene3D" id="3.90.180.10">
    <property type="entry name" value="Medium-chain alcohol dehydrogenases, catalytic domain"/>
    <property type="match status" value="1"/>
</dbReference>
<dbReference type="OMA" id="IKGRSEM"/>
<keyword evidence="3 11" id="KW-0479">Metal-binding</keyword>
<evidence type="ECO:0000259" key="12">
    <source>
        <dbReference type="Pfam" id="PF00107"/>
    </source>
</evidence>
<accession>A0A0D2X5A9</accession>
<dbReference type="STRING" id="595528.A0A0D2X5A9"/>
<evidence type="ECO:0000256" key="11">
    <source>
        <dbReference type="RuleBase" id="RU362016"/>
    </source>
</evidence>
<proteinExistence type="inferred from homology"/>
<keyword evidence="15" id="KW-1185">Reference proteome</keyword>
<protein>
    <recommendedName>
        <fullName evidence="11">S-(hydroxymethyl)glutathione dehydrogenase</fullName>
        <ecNumber evidence="11">1.1.1.284</ecNumber>
    </recommendedName>
</protein>
<dbReference type="SUPFAM" id="SSF51735">
    <property type="entry name" value="NAD(P)-binding Rossmann-fold domains"/>
    <property type="match status" value="1"/>
</dbReference>
<name>A0A0D2X5A9_CAPO3</name>
<comment type="catalytic activity">
    <reaction evidence="9">
        <text>a secondary alcohol + NAD(+) = a ketone + NADH + H(+)</text>
        <dbReference type="Rhea" id="RHEA:10740"/>
        <dbReference type="ChEBI" id="CHEBI:15378"/>
        <dbReference type="ChEBI" id="CHEBI:17087"/>
        <dbReference type="ChEBI" id="CHEBI:35681"/>
        <dbReference type="ChEBI" id="CHEBI:57540"/>
        <dbReference type="ChEBI" id="CHEBI:57945"/>
        <dbReference type="EC" id="1.1.1.1"/>
    </reaction>
</comment>
<dbReference type="GO" id="GO:0106322">
    <property type="term" value="F:S-(hydroxymethyl)glutathione dehydrogenase (NAD+) activity"/>
    <property type="evidence" value="ECO:0007669"/>
    <property type="project" value="RHEA"/>
</dbReference>
<dbReference type="Pfam" id="PF08240">
    <property type="entry name" value="ADH_N"/>
    <property type="match status" value="1"/>
</dbReference>
<reference evidence="15" key="1">
    <citation type="submission" date="2011-02" db="EMBL/GenBank/DDBJ databases">
        <title>The Genome Sequence of Capsaspora owczarzaki ATCC 30864.</title>
        <authorList>
            <person name="Russ C."/>
            <person name="Cuomo C."/>
            <person name="Burger G."/>
            <person name="Gray M.W."/>
            <person name="Holland P.W.H."/>
            <person name="King N."/>
            <person name="Lang F.B.F."/>
            <person name="Roger A.J."/>
            <person name="Ruiz-Trillo I."/>
            <person name="Young S.K."/>
            <person name="Zeng Q."/>
            <person name="Gargeya S."/>
            <person name="Alvarado L."/>
            <person name="Berlin A."/>
            <person name="Chapman S.B."/>
            <person name="Chen Z."/>
            <person name="Freedman E."/>
            <person name="Gellesch M."/>
            <person name="Goldberg J."/>
            <person name="Griggs A."/>
            <person name="Gujja S."/>
            <person name="Heilman E."/>
            <person name="Heiman D."/>
            <person name="Howarth C."/>
            <person name="Mehta T."/>
            <person name="Neiman D."/>
            <person name="Pearson M."/>
            <person name="Roberts A."/>
            <person name="Saif S."/>
            <person name="Shea T."/>
            <person name="Shenoy N."/>
            <person name="Sisk P."/>
            <person name="Stolte C."/>
            <person name="Sykes S."/>
            <person name="White J."/>
            <person name="Yandava C."/>
            <person name="Haas B."/>
            <person name="Nusbaum C."/>
            <person name="Birren B."/>
        </authorList>
    </citation>
    <scope>NUCLEOTIDE SEQUENCE</scope>
    <source>
        <strain evidence="15">ATCC 30864</strain>
    </source>
</reference>
<dbReference type="PhylomeDB" id="A0A0D2X5A9"/>
<dbReference type="Pfam" id="PF00107">
    <property type="entry name" value="ADH_zinc_N"/>
    <property type="match status" value="1"/>
</dbReference>
<dbReference type="Proteomes" id="UP000008743">
    <property type="component" value="Unassembled WGS sequence"/>
</dbReference>
<dbReference type="InterPro" id="IPR002328">
    <property type="entry name" value="ADH_Zn_CS"/>
</dbReference>
<dbReference type="GO" id="GO:0106321">
    <property type="term" value="F:S-(hydroxymethyl)glutathione dehydrogenase (NADP+) activity"/>
    <property type="evidence" value="ECO:0007669"/>
    <property type="project" value="RHEA"/>
</dbReference>
<dbReference type="NCBIfam" id="TIGR02818">
    <property type="entry name" value="adh_III_F_hyde"/>
    <property type="match status" value="1"/>
</dbReference>
<dbReference type="FunFam" id="3.90.180.10:FF:000001">
    <property type="entry name" value="S-(hydroxymethyl)glutathione dehydrogenase"/>
    <property type="match status" value="1"/>
</dbReference>
<dbReference type="GO" id="GO:0005829">
    <property type="term" value="C:cytosol"/>
    <property type="evidence" value="ECO:0007669"/>
    <property type="project" value="TreeGrafter"/>
</dbReference>
<dbReference type="InterPro" id="IPR013149">
    <property type="entry name" value="ADH-like_C"/>
</dbReference>
<evidence type="ECO:0000256" key="7">
    <source>
        <dbReference type="ARBA" id="ARBA00047793"/>
    </source>
</evidence>
<organism evidence="14 15">
    <name type="scientific">Capsaspora owczarzaki (strain ATCC 30864)</name>
    <dbReference type="NCBI Taxonomy" id="595528"/>
    <lineage>
        <taxon>Eukaryota</taxon>
        <taxon>Filasterea</taxon>
        <taxon>Capsaspora</taxon>
    </lineage>
</organism>
<evidence type="ECO:0000256" key="5">
    <source>
        <dbReference type="ARBA" id="ARBA00023002"/>
    </source>
</evidence>
<dbReference type="PANTHER" id="PTHR43880">
    <property type="entry name" value="ALCOHOL DEHYDROGENASE"/>
    <property type="match status" value="1"/>
</dbReference>
<dbReference type="EMBL" id="KE346374">
    <property type="protein sequence ID" value="KJE97489.1"/>
    <property type="molecule type" value="Genomic_DNA"/>
</dbReference>
<evidence type="ECO:0000259" key="13">
    <source>
        <dbReference type="Pfam" id="PF08240"/>
    </source>
</evidence>
<dbReference type="eggNOG" id="KOG0022">
    <property type="taxonomic scope" value="Eukaryota"/>
</dbReference>
<evidence type="ECO:0000256" key="1">
    <source>
        <dbReference type="ARBA" id="ARBA00001947"/>
    </source>
</evidence>
<evidence type="ECO:0000256" key="4">
    <source>
        <dbReference type="ARBA" id="ARBA00022833"/>
    </source>
</evidence>
<dbReference type="Gene3D" id="3.40.50.720">
    <property type="entry name" value="NAD(P)-binding Rossmann-like Domain"/>
    <property type="match status" value="1"/>
</dbReference>
<keyword evidence="6 11" id="KW-0520">NAD</keyword>
<dbReference type="SUPFAM" id="SSF50129">
    <property type="entry name" value="GroES-like"/>
    <property type="match status" value="2"/>
</dbReference>
<gene>
    <name evidence="14" type="ORF">CAOG_007339</name>
</gene>
<dbReference type="GO" id="GO:0046294">
    <property type="term" value="P:formaldehyde catabolic process"/>
    <property type="evidence" value="ECO:0007669"/>
    <property type="project" value="InterPro"/>
</dbReference>
<evidence type="ECO:0000256" key="8">
    <source>
        <dbReference type="ARBA" id="ARBA00048110"/>
    </source>
</evidence>
<comment type="cofactor">
    <cofactor evidence="1 11">
        <name>Zn(2+)</name>
        <dbReference type="ChEBI" id="CHEBI:29105"/>
    </cofactor>
</comment>
<dbReference type="CDD" id="cd08300">
    <property type="entry name" value="alcohol_DH_class_III"/>
    <property type="match status" value="1"/>
</dbReference>
<dbReference type="InParanoid" id="A0A0D2X5A9"/>
<evidence type="ECO:0000256" key="10">
    <source>
        <dbReference type="ARBA" id="ARBA00049243"/>
    </source>
</evidence>
<evidence type="ECO:0000313" key="14">
    <source>
        <dbReference type="EMBL" id="KJE97489.1"/>
    </source>
</evidence>
<dbReference type="GO" id="GO:0004022">
    <property type="term" value="F:alcohol dehydrogenase (NAD+) activity"/>
    <property type="evidence" value="ECO:0007669"/>
    <property type="project" value="UniProtKB-EC"/>
</dbReference>
<comment type="catalytic activity">
    <reaction evidence="10">
        <text>a primary alcohol + NAD(+) = an aldehyde + NADH + H(+)</text>
        <dbReference type="Rhea" id="RHEA:10736"/>
        <dbReference type="ChEBI" id="CHEBI:15378"/>
        <dbReference type="ChEBI" id="CHEBI:15734"/>
        <dbReference type="ChEBI" id="CHEBI:17478"/>
        <dbReference type="ChEBI" id="CHEBI:57540"/>
        <dbReference type="ChEBI" id="CHEBI:57945"/>
        <dbReference type="EC" id="1.1.1.1"/>
    </reaction>
</comment>
<dbReference type="InterPro" id="IPR011032">
    <property type="entry name" value="GroES-like_sf"/>
</dbReference>
<evidence type="ECO:0000313" key="15">
    <source>
        <dbReference type="Proteomes" id="UP000008743"/>
    </source>
</evidence>
<dbReference type="OrthoDB" id="417550at2759"/>
<dbReference type="InterPro" id="IPR036291">
    <property type="entry name" value="NAD(P)-bd_dom_sf"/>
</dbReference>
<dbReference type="AlphaFoldDB" id="A0A0D2X5A9"/>
<evidence type="ECO:0000256" key="2">
    <source>
        <dbReference type="ARBA" id="ARBA00010902"/>
    </source>
</evidence>
<dbReference type="PANTHER" id="PTHR43880:SF12">
    <property type="entry name" value="ALCOHOL DEHYDROGENASE CLASS-3"/>
    <property type="match status" value="1"/>
</dbReference>
<dbReference type="FunCoup" id="A0A0D2X5A9">
    <property type="interactions" value="451"/>
</dbReference>
<comment type="similarity">
    <text evidence="2 11">Belongs to the zinc-containing alcohol dehydrogenase family. Class-III subfamily.</text>
</comment>